<feature type="compositionally biased region" description="Polar residues" evidence="1">
    <location>
        <begin position="388"/>
        <end position="399"/>
    </location>
</feature>
<protein>
    <submittedName>
        <fullName evidence="3">PWWP protein</fullName>
    </submittedName>
</protein>
<dbReference type="CDD" id="cd05162">
    <property type="entry name" value="PWWP"/>
    <property type="match status" value="1"/>
</dbReference>
<gene>
    <name evidence="3" type="ORF">O6P43_021727</name>
</gene>
<evidence type="ECO:0000313" key="3">
    <source>
        <dbReference type="EMBL" id="KAJ7955077.1"/>
    </source>
</evidence>
<dbReference type="PANTHER" id="PTHR10688:SF5">
    <property type="entry name" value="PWWP DOMAIN-CONTAINING PROTEIN 1-RELATED"/>
    <property type="match status" value="1"/>
</dbReference>
<organism evidence="3 4">
    <name type="scientific">Quillaja saponaria</name>
    <name type="common">Soap bark tree</name>
    <dbReference type="NCBI Taxonomy" id="32244"/>
    <lineage>
        <taxon>Eukaryota</taxon>
        <taxon>Viridiplantae</taxon>
        <taxon>Streptophyta</taxon>
        <taxon>Embryophyta</taxon>
        <taxon>Tracheophyta</taxon>
        <taxon>Spermatophyta</taxon>
        <taxon>Magnoliopsida</taxon>
        <taxon>eudicotyledons</taxon>
        <taxon>Gunneridae</taxon>
        <taxon>Pentapetalae</taxon>
        <taxon>rosids</taxon>
        <taxon>fabids</taxon>
        <taxon>Fabales</taxon>
        <taxon>Quillajaceae</taxon>
        <taxon>Quillaja</taxon>
    </lineage>
</organism>
<evidence type="ECO:0000259" key="2">
    <source>
        <dbReference type="PROSITE" id="PS50812"/>
    </source>
</evidence>
<feature type="region of interest" description="Disordered" evidence="1">
    <location>
        <begin position="1"/>
        <end position="26"/>
    </location>
</feature>
<dbReference type="PANTHER" id="PTHR10688">
    <property type="entry name" value="PWWP DOMAIN-CONTAINING PROTEIN"/>
    <property type="match status" value="1"/>
</dbReference>
<comment type="caution">
    <text evidence="3">The sequence shown here is derived from an EMBL/GenBank/DDBJ whole genome shotgun (WGS) entry which is preliminary data.</text>
</comment>
<dbReference type="SUPFAM" id="SSF63748">
    <property type="entry name" value="Tudor/PWWP/MBT"/>
    <property type="match status" value="1"/>
</dbReference>
<accession>A0AAD7PHA1</accession>
<dbReference type="Pfam" id="PF00855">
    <property type="entry name" value="PWWP"/>
    <property type="match status" value="1"/>
</dbReference>
<sequence>MSILEARNYGDDRVGSDGVGESQDEKCGFGDSEIGCRFYSGELDSLAEAASMVFGMKNDNFAVKNARIPHLAKRARKTKRGKGMNDGHGKLVTKEVKFGFEVGDMVWGKVKSYPWLPGQIFNEACAVPSVHQTKKEGYVLVAFFGDSSYGWFDPKELIPFVPHYVEKSKQIEAQAFIDAVEEAENEAGRRAALGLACRCHNILSLQNTNVHGLYSVHIRGYEACGLYSIKQIRNARNGFRPAVMLSFLRHLALMPERKLQTNIDWIKNESLILAYRMAVFEEYVEAYSRTFGTQPIHNSNLTVVLCQLEEVPCQVYLSESHVISESARQSRKHVRPTKVMNQHERVQHISRQISELDVLGAHHFVQGMERSSASTHEEEAVEAAQKPEQGSSPFISGNTKISSSEQFQSKLMKTSENNHEMDTMHDLVCSTPPCDAFAHTKMFVYTSDSADVKLISFKHSEKN</sequence>
<reference evidence="3" key="1">
    <citation type="journal article" date="2023" name="Science">
        <title>Elucidation of the pathway for biosynthesis of saponin adjuvants from the soapbark tree.</title>
        <authorList>
            <person name="Reed J."/>
            <person name="Orme A."/>
            <person name="El-Demerdash A."/>
            <person name="Owen C."/>
            <person name="Martin L.B.B."/>
            <person name="Misra R.C."/>
            <person name="Kikuchi S."/>
            <person name="Rejzek M."/>
            <person name="Martin A.C."/>
            <person name="Harkess A."/>
            <person name="Leebens-Mack J."/>
            <person name="Louveau T."/>
            <person name="Stephenson M.J."/>
            <person name="Osbourn A."/>
        </authorList>
    </citation>
    <scope>NUCLEOTIDE SEQUENCE</scope>
    <source>
        <strain evidence="3">S10</strain>
    </source>
</reference>
<dbReference type="SMART" id="SM00293">
    <property type="entry name" value="PWWP"/>
    <property type="match status" value="1"/>
</dbReference>
<dbReference type="Proteomes" id="UP001163823">
    <property type="component" value="Chromosome 9"/>
</dbReference>
<dbReference type="EMBL" id="JARAOO010000009">
    <property type="protein sequence ID" value="KAJ7955077.1"/>
    <property type="molecule type" value="Genomic_DNA"/>
</dbReference>
<dbReference type="Gene3D" id="2.30.30.140">
    <property type="match status" value="1"/>
</dbReference>
<keyword evidence="4" id="KW-1185">Reference proteome</keyword>
<dbReference type="InterPro" id="IPR000313">
    <property type="entry name" value="PWWP_dom"/>
</dbReference>
<feature type="region of interest" description="Disordered" evidence="1">
    <location>
        <begin position="369"/>
        <end position="399"/>
    </location>
</feature>
<feature type="domain" description="PWWP" evidence="2">
    <location>
        <begin position="102"/>
        <end position="163"/>
    </location>
</feature>
<name>A0AAD7PHA1_QUISA</name>
<dbReference type="KEGG" id="qsa:O6P43_021727"/>
<dbReference type="PROSITE" id="PS50812">
    <property type="entry name" value="PWWP"/>
    <property type="match status" value="1"/>
</dbReference>
<dbReference type="InterPro" id="IPR052657">
    <property type="entry name" value="PDP_family_Arabidopsis"/>
</dbReference>
<dbReference type="AlphaFoldDB" id="A0AAD7PHA1"/>
<proteinExistence type="predicted"/>
<evidence type="ECO:0000313" key="4">
    <source>
        <dbReference type="Proteomes" id="UP001163823"/>
    </source>
</evidence>
<evidence type="ECO:0000256" key="1">
    <source>
        <dbReference type="SAM" id="MobiDB-lite"/>
    </source>
</evidence>